<sequence length="211" mass="23478">MGVRSFYDRHIMPRMITLACGQKPIERRRREIVPLAEGKVFELGCGGGLNQSLYDSERVTSFSGIDPNETLLDAARQRAREKGWEHDIRQGVGEDIPFADGSFDTAVVTFTLCSVEDPAKVLGELRRILKPRGKLLFLEHGRAPDPGVARWQERVEPVWKPLAGGCHLTRPIGSSLRAAGFDVAPMGQDYLPKAPRIMGWMEWGVARRAGV</sequence>
<proteinExistence type="predicted"/>
<dbReference type="InterPro" id="IPR013216">
    <property type="entry name" value="Methyltransf_11"/>
</dbReference>
<dbReference type="RefSeq" id="WP_160607016.1">
    <property type="nucleotide sequence ID" value="NZ_WTYF01000004.1"/>
</dbReference>
<evidence type="ECO:0000259" key="1">
    <source>
        <dbReference type="Pfam" id="PF08241"/>
    </source>
</evidence>
<dbReference type="Gene3D" id="3.40.50.150">
    <property type="entry name" value="Vaccinia Virus protein VP39"/>
    <property type="match status" value="1"/>
</dbReference>
<keyword evidence="2" id="KW-0489">Methyltransferase</keyword>
<keyword evidence="2" id="KW-0808">Transferase</keyword>
<dbReference type="Pfam" id="PF08241">
    <property type="entry name" value="Methyltransf_11"/>
    <property type="match status" value="1"/>
</dbReference>
<feature type="domain" description="Methyltransferase type 11" evidence="1">
    <location>
        <begin position="42"/>
        <end position="137"/>
    </location>
</feature>
<dbReference type="Proteomes" id="UP000444185">
    <property type="component" value="Unassembled WGS sequence"/>
</dbReference>
<dbReference type="PANTHER" id="PTHR45036:SF1">
    <property type="entry name" value="METHYLTRANSFERASE LIKE 7A"/>
    <property type="match status" value="1"/>
</dbReference>
<organism evidence="2 3">
    <name type="scientific">Qipengyuania gaetbuli</name>
    <dbReference type="NCBI Taxonomy" id="266952"/>
    <lineage>
        <taxon>Bacteria</taxon>
        <taxon>Pseudomonadati</taxon>
        <taxon>Pseudomonadota</taxon>
        <taxon>Alphaproteobacteria</taxon>
        <taxon>Sphingomonadales</taxon>
        <taxon>Erythrobacteraceae</taxon>
        <taxon>Qipengyuania</taxon>
    </lineage>
</organism>
<dbReference type="InterPro" id="IPR052356">
    <property type="entry name" value="Thiol_S-MT"/>
</dbReference>
<dbReference type="EMBL" id="WTYF01000004">
    <property type="protein sequence ID" value="MXO50417.1"/>
    <property type="molecule type" value="Genomic_DNA"/>
</dbReference>
<dbReference type="AlphaFoldDB" id="A0A844XZ11"/>
<dbReference type="InterPro" id="IPR029063">
    <property type="entry name" value="SAM-dependent_MTases_sf"/>
</dbReference>
<dbReference type="CDD" id="cd02440">
    <property type="entry name" value="AdoMet_MTases"/>
    <property type="match status" value="1"/>
</dbReference>
<keyword evidence="3" id="KW-1185">Reference proteome</keyword>
<evidence type="ECO:0000313" key="3">
    <source>
        <dbReference type="Proteomes" id="UP000444185"/>
    </source>
</evidence>
<comment type="caution">
    <text evidence="2">The sequence shown here is derived from an EMBL/GenBank/DDBJ whole genome shotgun (WGS) entry which is preliminary data.</text>
</comment>
<gene>
    <name evidence="2" type="ORF">GRI42_03750</name>
</gene>
<dbReference type="GO" id="GO:0032259">
    <property type="term" value="P:methylation"/>
    <property type="evidence" value="ECO:0007669"/>
    <property type="project" value="UniProtKB-KW"/>
</dbReference>
<dbReference type="SUPFAM" id="SSF53335">
    <property type="entry name" value="S-adenosyl-L-methionine-dependent methyltransferases"/>
    <property type="match status" value="1"/>
</dbReference>
<dbReference type="GO" id="GO:0008757">
    <property type="term" value="F:S-adenosylmethionine-dependent methyltransferase activity"/>
    <property type="evidence" value="ECO:0007669"/>
    <property type="project" value="InterPro"/>
</dbReference>
<reference evidence="2 3" key="1">
    <citation type="submission" date="2019-12" db="EMBL/GenBank/DDBJ databases">
        <title>Genomic-based taxomic classification of the family Erythrobacteraceae.</title>
        <authorList>
            <person name="Xu L."/>
        </authorList>
    </citation>
    <scope>NUCLEOTIDE SEQUENCE [LARGE SCALE GENOMIC DNA]</scope>
    <source>
        <strain evidence="2 3">DSM 16225</strain>
    </source>
</reference>
<accession>A0A844XZ11</accession>
<protein>
    <submittedName>
        <fullName evidence="2">Methyltransferase domain-containing protein</fullName>
    </submittedName>
</protein>
<evidence type="ECO:0000313" key="2">
    <source>
        <dbReference type="EMBL" id="MXO50417.1"/>
    </source>
</evidence>
<name>A0A844XZ11_9SPHN</name>
<dbReference type="OrthoDB" id="9777830at2"/>
<dbReference type="PANTHER" id="PTHR45036">
    <property type="entry name" value="METHYLTRANSFERASE LIKE 7B"/>
    <property type="match status" value="1"/>
</dbReference>